<proteinExistence type="predicted"/>
<sequence length="199" mass="21962">MHHILDTSDCDEIIANNNAPVTAIDNNIALVHFGRELHQLSVQIFPKFQSSLCQVNPTSVIETEDSVQTTESGSKKHNQTPPLPKNGSSSCAKSSNNNEHISNGLCTVKHETLPENENGDYATVINNGHNANVKELKMMQEAFSLMAYIDPWKSPVSRQLDAEQREPIAAAVNSLIMEKSGREAWCFISGKQIFKAMNV</sequence>
<name>A0A915KQV7_ROMCU</name>
<accession>A0A915KQV7</accession>
<feature type="region of interest" description="Disordered" evidence="1">
    <location>
        <begin position="63"/>
        <end position="96"/>
    </location>
</feature>
<evidence type="ECO:0000313" key="2">
    <source>
        <dbReference type="Proteomes" id="UP000887565"/>
    </source>
</evidence>
<keyword evidence="2" id="KW-1185">Reference proteome</keyword>
<protein>
    <submittedName>
        <fullName evidence="3">CTLH/CRA C-terminal to LisH motif domain-containing protein</fullName>
    </submittedName>
</protein>
<dbReference type="AlphaFoldDB" id="A0A915KQV7"/>
<feature type="compositionally biased region" description="Polar residues" evidence="1">
    <location>
        <begin position="86"/>
        <end position="96"/>
    </location>
</feature>
<dbReference type="Proteomes" id="UP000887565">
    <property type="component" value="Unplaced"/>
</dbReference>
<evidence type="ECO:0000256" key="1">
    <source>
        <dbReference type="SAM" id="MobiDB-lite"/>
    </source>
</evidence>
<organism evidence="2 3">
    <name type="scientific">Romanomermis culicivorax</name>
    <name type="common">Nematode worm</name>
    <dbReference type="NCBI Taxonomy" id="13658"/>
    <lineage>
        <taxon>Eukaryota</taxon>
        <taxon>Metazoa</taxon>
        <taxon>Ecdysozoa</taxon>
        <taxon>Nematoda</taxon>
        <taxon>Enoplea</taxon>
        <taxon>Dorylaimia</taxon>
        <taxon>Mermithida</taxon>
        <taxon>Mermithoidea</taxon>
        <taxon>Mermithidae</taxon>
        <taxon>Romanomermis</taxon>
    </lineage>
</organism>
<reference evidence="3" key="1">
    <citation type="submission" date="2022-11" db="UniProtKB">
        <authorList>
            <consortium name="WormBaseParasite"/>
        </authorList>
    </citation>
    <scope>IDENTIFICATION</scope>
</reference>
<feature type="compositionally biased region" description="Polar residues" evidence="1">
    <location>
        <begin position="63"/>
        <end position="72"/>
    </location>
</feature>
<evidence type="ECO:0000313" key="3">
    <source>
        <dbReference type="WBParaSite" id="nRc.2.0.1.t40460-RA"/>
    </source>
</evidence>
<dbReference type="WBParaSite" id="nRc.2.0.1.t40460-RA">
    <property type="protein sequence ID" value="nRc.2.0.1.t40460-RA"/>
    <property type="gene ID" value="nRc.2.0.1.g40460"/>
</dbReference>